<dbReference type="GeneID" id="20074107"/>
<dbReference type="RefSeq" id="XP_008857931.1">
    <property type="nucleotide sequence ID" value="XM_008859709.1"/>
</dbReference>
<evidence type="ECO:0000313" key="2">
    <source>
        <dbReference type="Proteomes" id="UP000006769"/>
    </source>
</evidence>
<feature type="non-terminal residue" evidence="1">
    <location>
        <position position="30"/>
    </location>
</feature>
<name>K2GX12_ENTNP</name>
<evidence type="ECO:0000313" key="1">
    <source>
        <dbReference type="EMBL" id="EKE39733.1"/>
    </source>
</evidence>
<gene>
    <name evidence="1" type="ORF">ENU1_116700</name>
</gene>
<organism evidence="1 2">
    <name type="scientific">Entamoeba nuttalli (strain P19)</name>
    <name type="common">Amoeba</name>
    <dbReference type="NCBI Taxonomy" id="1076696"/>
    <lineage>
        <taxon>Eukaryota</taxon>
        <taxon>Amoebozoa</taxon>
        <taxon>Evosea</taxon>
        <taxon>Archamoebae</taxon>
        <taxon>Mastigamoebida</taxon>
        <taxon>Entamoebidae</taxon>
        <taxon>Entamoeba</taxon>
    </lineage>
</organism>
<dbReference type="AlphaFoldDB" id="K2GX12"/>
<sequence length="30" mass="3260">MTEGSEYLKVPHDVVGDIPNTECPITISDV</sequence>
<dbReference type="VEuPathDB" id="AmoebaDB:ENU1_116700"/>
<dbReference type="Proteomes" id="UP000006769">
    <property type="component" value="Unassembled WGS sequence"/>
</dbReference>
<accession>K2GX12</accession>
<protein>
    <submittedName>
        <fullName evidence="1">Threonine dehydratase, putative</fullName>
    </submittedName>
</protein>
<reference evidence="1 2" key="1">
    <citation type="submission" date="2011-11" db="EMBL/GenBank/DDBJ databases">
        <authorList>
            <person name="Hannick L."/>
            <person name="Karamycheva S."/>
            <person name="Lorenzi H."/>
            <person name="Caler E."/>
        </authorList>
    </citation>
    <scope>NUCLEOTIDE SEQUENCE [LARGE SCALE GENOMIC DNA]</scope>
    <source>
        <strain evidence="1 2">P19</strain>
    </source>
</reference>
<proteinExistence type="predicted"/>
<dbReference type="EMBL" id="JH927345">
    <property type="protein sequence ID" value="EKE39733.1"/>
    <property type="molecule type" value="Genomic_DNA"/>
</dbReference>